<dbReference type="HOGENOM" id="CLU_2198599_0_0_1"/>
<feature type="region of interest" description="Disordered" evidence="1">
    <location>
        <begin position="21"/>
        <end position="54"/>
    </location>
</feature>
<sequence length="108" mass="12284">MPNTRAILAWQTIPFPPRVSSKSVLKQRRRRTSNTPTCSNQAIPRTHSGVDPPNQGAYVREKAHVDILKSMCAHIYQEYMRAIIEMTAGYIVRLWLWVFGANIKSSDG</sequence>
<dbReference type="RefSeq" id="XP_007315315.1">
    <property type="nucleotide sequence ID" value="XM_007315253.1"/>
</dbReference>
<name>F8NPR8_SERL9</name>
<reference evidence="2" key="1">
    <citation type="submission" date="2011-04" db="EMBL/GenBank/DDBJ databases">
        <title>Evolution of plant cell wall degrading machinery underlies the functional diversity of forest fungi.</title>
        <authorList>
            <consortium name="US DOE Joint Genome Institute (JGI-PGF)"/>
            <person name="Eastwood D.C."/>
            <person name="Floudas D."/>
            <person name="Binder M."/>
            <person name="Majcherczyk A."/>
            <person name="Schneider P."/>
            <person name="Aerts A."/>
            <person name="Asiegbu F.O."/>
            <person name="Baker S.E."/>
            <person name="Barry K."/>
            <person name="Bendiksby M."/>
            <person name="Blumentritt M."/>
            <person name="Coutinho P.M."/>
            <person name="Cullen D."/>
            <person name="Cullen D."/>
            <person name="Gathman A."/>
            <person name="Goodell B."/>
            <person name="Henrissat B."/>
            <person name="Ihrmark K."/>
            <person name="Kauserud H."/>
            <person name="Kohler A."/>
            <person name="LaButti K."/>
            <person name="Lapidus A."/>
            <person name="Lavin J.L."/>
            <person name="Lee Y.-H."/>
            <person name="Lindquist E."/>
            <person name="Lilly W."/>
            <person name="Lucas S."/>
            <person name="Morin E."/>
            <person name="Murat C."/>
            <person name="Oguiza J.A."/>
            <person name="Park J."/>
            <person name="Pisabarro A.G."/>
            <person name="Riley R."/>
            <person name="Rosling A."/>
            <person name="Salamov A."/>
            <person name="Schmidt O."/>
            <person name="Schmutz J."/>
            <person name="Skrede I."/>
            <person name="Stenlid J."/>
            <person name="Wiebenga A."/>
            <person name="Xie X."/>
            <person name="Kues U."/>
            <person name="Hibbett D.S."/>
            <person name="Hoffmeister D."/>
            <person name="Hogberg N."/>
            <person name="Martin F."/>
            <person name="Grigoriev I.V."/>
            <person name="Watkinson S.C."/>
        </authorList>
    </citation>
    <scope>NUCLEOTIDE SEQUENCE</scope>
    <source>
        <strain evidence="2">S7.9</strain>
    </source>
</reference>
<dbReference type="AlphaFoldDB" id="F8NPR8"/>
<accession>F8NPR8</accession>
<dbReference type="Proteomes" id="UP000008064">
    <property type="component" value="Unassembled WGS sequence"/>
</dbReference>
<gene>
    <name evidence="2" type="ORF">SERLADRAFT_381654</name>
</gene>
<dbReference type="KEGG" id="sla:SERLADRAFT_381654"/>
<protein>
    <submittedName>
        <fullName evidence="2">Uncharacterized protein</fullName>
    </submittedName>
</protein>
<proteinExistence type="predicted"/>
<dbReference type="EMBL" id="GL945431">
    <property type="protein sequence ID" value="EGO27224.1"/>
    <property type="molecule type" value="Genomic_DNA"/>
</dbReference>
<organism>
    <name type="scientific">Serpula lacrymans var. lacrymans (strain S7.9)</name>
    <name type="common">Dry rot fungus</name>
    <dbReference type="NCBI Taxonomy" id="578457"/>
    <lineage>
        <taxon>Eukaryota</taxon>
        <taxon>Fungi</taxon>
        <taxon>Dikarya</taxon>
        <taxon>Basidiomycota</taxon>
        <taxon>Agaricomycotina</taxon>
        <taxon>Agaricomycetes</taxon>
        <taxon>Agaricomycetidae</taxon>
        <taxon>Boletales</taxon>
        <taxon>Coniophorineae</taxon>
        <taxon>Serpulaceae</taxon>
        <taxon>Serpula</taxon>
    </lineage>
</organism>
<dbReference type="GeneID" id="18810960"/>
<feature type="compositionally biased region" description="Polar residues" evidence="1">
    <location>
        <begin position="33"/>
        <end position="43"/>
    </location>
</feature>
<evidence type="ECO:0000313" key="2">
    <source>
        <dbReference type="EMBL" id="EGO27224.1"/>
    </source>
</evidence>
<evidence type="ECO:0000256" key="1">
    <source>
        <dbReference type="SAM" id="MobiDB-lite"/>
    </source>
</evidence>